<dbReference type="EMBL" id="CM007648">
    <property type="protein sequence ID" value="ONM13211.1"/>
    <property type="molecule type" value="Genomic_DNA"/>
</dbReference>
<feature type="compositionally biased region" description="Basic and acidic residues" evidence="1">
    <location>
        <begin position="132"/>
        <end position="143"/>
    </location>
</feature>
<dbReference type="eggNOG" id="ENOG502R3DK">
    <property type="taxonomic scope" value="Eukaryota"/>
</dbReference>
<dbReference type="AlphaFoldDB" id="A0A1D6DX02"/>
<dbReference type="PANTHER" id="PTHR35711">
    <property type="entry name" value="EXPRESSED PROTEIN"/>
    <property type="match status" value="1"/>
</dbReference>
<accession>A0A1D6DX02</accession>
<dbReference type="PANTHER" id="PTHR35711:SF1">
    <property type="entry name" value="ECTODERMAL, ISOFORM F"/>
    <property type="match status" value="1"/>
</dbReference>
<feature type="compositionally biased region" description="Acidic residues" evidence="1">
    <location>
        <begin position="92"/>
        <end position="127"/>
    </location>
</feature>
<proteinExistence type="predicted"/>
<reference evidence="2" key="1">
    <citation type="submission" date="2015-12" db="EMBL/GenBank/DDBJ databases">
        <title>Update maize B73 reference genome by single molecule sequencing technologies.</title>
        <authorList>
            <consortium name="Maize Genome Sequencing Project"/>
            <person name="Ware D."/>
        </authorList>
    </citation>
    <scope>NUCLEOTIDE SEQUENCE [LARGE SCALE GENOMIC DNA]</scope>
    <source>
        <tissue evidence="2">Seedling</tissue>
    </source>
</reference>
<gene>
    <name evidence="2" type="ORF">ZEAMMB73_Zm00001d002141</name>
</gene>
<feature type="compositionally biased region" description="Basic and acidic residues" evidence="1">
    <location>
        <begin position="82"/>
        <end position="91"/>
    </location>
</feature>
<organism evidence="2">
    <name type="scientific">Zea mays</name>
    <name type="common">Maize</name>
    <dbReference type="NCBI Taxonomy" id="4577"/>
    <lineage>
        <taxon>Eukaryota</taxon>
        <taxon>Viridiplantae</taxon>
        <taxon>Streptophyta</taxon>
        <taxon>Embryophyta</taxon>
        <taxon>Tracheophyta</taxon>
        <taxon>Spermatophyta</taxon>
        <taxon>Magnoliopsida</taxon>
        <taxon>Liliopsida</taxon>
        <taxon>Poales</taxon>
        <taxon>Poaceae</taxon>
        <taxon>PACMAD clade</taxon>
        <taxon>Panicoideae</taxon>
        <taxon>Andropogonodae</taxon>
        <taxon>Andropogoneae</taxon>
        <taxon>Tripsacinae</taxon>
        <taxon>Zea</taxon>
    </lineage>
</organism>
<feature type="region of interest" description="Disordered" evidence="1">
    <location>
        <begin position="79"/>
        <end position="217"/>
    </location>
</feature>
<dbReference type="PaxDb" id="4577-GRMZM5G829840_P05"/>
<protein>
    <submittedName>
        <fullName evidence="2">UBP1-associated protein 2A</fullName>
    </submittedName>
</protein>
<name>A0A1D6DX02_MAIZE</name>
<feature type="compositionally biased region" description="Acidic residues" evidence="1">
    <location>
        <begin position="144"/>
        <end position="208"/>
    </location>
</feature>
<evidence type="ECO:0000256" key="1">
    <source>
        <dbReference type="SAM" id="MobiDB-lite"/>
    </source>
</evidence>
<evidence type="ECO:0000313" key="2">
    <source>
        <dbReference type="EMBL" id="ONM13211.1"/>
    </source>
</evidence>
<sequence>MNYLWVWARFGLVPCGAIGLLCYKDGRAIILFIQHSRCLTNRKAVQMDTAAPLQLKACAGDAAEKLLLAVAAEGPICGVPDFKMRGKKSDELEPVDAGDEDDDGGDDGDEDGDFGEEGEEDVSEGEGYDNPKGNETKKQRGDPEENGEEDEEEPEDQEGGGDDDDDDDDDDENGDDEDDDNGDDDEEGVDEEDDDQDEDEEEDDDEDSLQPPKKRKK</sequence>